<comment type="similarity">
    <text evidence="2">Belongs to the GST superfamily. Tau family.</text>
</comment>
<feature type="domain" description="GST N-terminal" evidence="5">
    <location>
        <begin position="3"/>
        <end position="82"/>
    </location>
</feature>
<dbReference type="CDD" id="cd03185">
    <property type="entry name" value="GST_C_Tau"/>
    <property type="match status" value="1"/>
</dbReference>
<accession>A0AAX6GQ78</accession>
<keyword evidence="8" id="KW-1185">Reference proteome</keyword>
<dbReference type="Proteomes" id="UP001140949">
    <property type="component" value="Unassembled WGS sequence"/>
</dbReference>
<keyword evidence="4" id="KW-0963">Cytoplasm</keyword>
<dbReference type="Gene3D" id="3.40.30.10">
    <property type="entry name" value="Glutaredoxin"/>
    <property type="match status" value="1"/>
</dbReference>
<name>A0AAX6GQ78_IRIPA</name>
<evidence type="ECO:0000256" key="3">
    <source>
        <dbReference type="ARBA" id="ARBA00047960"/>
    </source>
</evidence>
<gene>
    <name evidence="7" type="ORF">M6B38_351595</name>
</gene>
<dbReference type="PROSITE" id="PS50405">
    <property type="entry name" value="GST_CTER"/>
    <property type="match status" value="1"/>
</dbReference>
<comment type="subcellular location">
    <subcellularLocation>
        <location evidence="4">Cytoplasm</location>
        <location evidence="4">Cytosol</location>
    </subcellularLocation>
</comment>
<dbReference type="CDD" id="cd03058">
    <property type="entry name" value="GST_N_Tau"/>
    <property type="match status" value="1"/>
</dbReference>
<evidence type="ECO:0000256" key="1">
    <source>
        <dbReference type="ARBA" id="ARBA00022679"/>
    </source>
</evidence>
<evidence type="ECO:0000313" key="7">
    <source>
        <dbReference type="EMBL" id="KAJ6830936.1"/>
    </source>
</evidence>
<dbReference type="SFLD" id="SFLDG01152">
    <property type="entry name" value="Main.3:_Omega-_and_Tau-like"/>
    <property type="match status" value="1"/>
</dbReference>
<dbReference type="Gene3D" id="1.20.1050.10">
    <property type="match status" value="1"/>
</dbReference>
<comment type="caution">
    <text evidence="7">The sequence shown here is derived from an EMBL/GenBank/DDBJ whole genome shotgun (WGS) entry which is preliminary data.</text>
</comment>
<dbReference type="SUPFAM" id="SSF52833">
    <property type="entry name" value="Thioredoxin-like"/>
    <property type="match status" value="1"/>
</dbReference>
<dbReference type="InterPro" id="IPR004045">
    <property type="entry name" value="Glutathione_S-Trfase_N"/>
</dbReference>
<dbReference type="InterPro" id="IPR045074">
    <property type="entry name" value="GST_C_Tau"/>
</dbReference>
<dbReference type="SFLD" id="SFLDS00019">
    <property type="entry name" value="Glutathione_Transferase_(cytos"/>
    <property type="match status" value="1"/>
</dbReference>
<dbReference type="GO" id="GO:0006749">
    <property type="term" value="P:glutathione metabolic process"/>
    <property type="evidence" value="ECO:0007669"/>
    <property type="project" value="InterPro"/>
</dbReference>
<protein>
    <recommendedName>
        <fullName evidence="4">Glutathione S-transferase</fullName>
        <ecNumber evidence="4">2.5.1.18</ecNumber>
    </recommendedName>
</protein>
<sequence length="228" mass="26092">MEKQLRLYGMWASPFCLEVEVALKLKGIAFEYVQENLQQKSESLLRHNPIYQTVPVLVHDGRPVAESLVILEYVEDTWKECPALLPANDPYKRSRVRFWLKFFYDKFVPPCRSIVVTKGEQQQEAIRDSRESLRAFEEGVGKDFPSETPFFHGAAPGLLDIVVGSTWCWIRLLGELTGAELVSEETTPLLCRRIEAFQGLPVVKESQPPHDRLTTYALDLRKKVLDGV</sequence>
<dbReference type="AlphaFoldDB" id="A0AAX6GQ78"/>
<dbReference type="InterPro" id="IPR045073">
    <property type="entry name" value="Omega/Tau-like"/>
</dbReference>
<comment type="function">
    <text evidence="4">Is involved in the conjugation of reduced glutathione to a wide number of exogenous and endogenous hydrophobic electrophiles.</text>
</comment>
<dbReference type="InterPro" id="IPR040079">
    <property type="entry name" value="Glutathione_S-Trfase"/>
</dbReference>
<dbReference type="InterPro" id="IPR010987">
    <property type="entry name" value="Glutathione-S-Trfase_C-like"/>
</dbReference>
<dbReference type="SUPFAM" id="SSF47616">
    <property type="entry name" value="GST C-terminal domain-like"/>
    <property type="match status" value="1"/>
</dbReference>
<dbReference type="Pfam" id="PF02798">
    <property type="entry name" value="GST_N"/>
    <property type="match status" value="1"/>
</dbReference>
<dbReference type="GO" id="GO:0004364">
    <property type="term" value="F:glutathione transferase activity"/>
    <property type="evidence" value="ECO:0007669"/>
    <property type="project" value="UniProtKB-UniRule"/>
</dbReference>
<dbReference type="GO" id="GO:0005829">
    <property type="term" value="C:cytosol"/>
    <property type="evidence" value="ECO:0007669"/>
    <property type="project" value="UniProtKB-SubCell"/>
</dbReference>
<evidence type="ECO:0000259" key="6">
    <source>
        <dbReference type="PROSITE" id="PS50405"/>
    </source>
</evidence>
<reference evidence="7" key="2">
    <citation type="submission" date="2023-04" db="EMBL/GenBank/DDBJ databases">
        <authorList>
            <person name="Bruccoleri R.E."/>
            <person name="Oakeley E.J."/>
            <person name="Faust A.-M."/>
            <person name="Dessus-Babus S."/>
            <person name="Altorfer M."/>
            <person name="Burckhardt D."/>
            <person name="Oertli M."/>
            <person name="Naumann U."/>
            <person name="Petersen F."/>
            <person name="Wong J."/>
        </authorList>
    </citation>
    <scope>NUCLEOTIDE SEQUENCE</scope>
    <source>
        <strain evidence="7">GSM-AAB239-AS_SAM_17_03QT</strain>
        <tissue evidence="7">Leaf</tissue>
    </source>
</reference>
<evidence type="ECO:0000256" key="4">
    <source>
        <dbReference type="RuleBase" id="RU369102"/>
    </source>
</evidence>
<dbReference type="FunFam" id="3.40.30.10:FF:000044">
    <property type="entry name" value="Glutathione S-transferase GSTU6"/>
    <property type="match status" value="1"/>
</dbReference>
<dbReference type="PANTHER" id="PTHR11260">
    <property type="entry name" value="GLUTATHIONE S-TRANSFERASE, GST, SUPERFAMILY, GST DOMAIN CONTAINING"/>
    <property type="match status" value="1"/>
</dbReference>
<comment type="catalytic activity">
    <reaction evidence="3 4">
        <text>RX + glutathione = an S-substituted glutathione + a halide anion + H(+)</text>
        <dbReference type="Rhea" id="RHEA:16437"/>
        <dbReference type="ChEBI" id="CHEBI:15378"/>
        <dbReference type="ChEBI" id="CHEBI:16042"/>
        <dbReference type="ChEBI" id="CHEBI:17792"/>
        <dbReference type="ChEBI" id="CHEBI:57925"/>
        <dbReference type="ChEBI" id="CHEBI:90779"/>
        <dbReference type="EC" id="2.5.1.18"/>
    </reaction>
</comment>
<dbReference type="SFLD" id="SFLDG00358">
    <property type="entry name" value="Main_(cytGST)"/>
    <property type="match status" value="1"/>
</dbReference>
<dbReference type="EC" id="2.5.1.18" evidence="4"/>
<dbReference type="InterPro" id="IPR036282">
    <property type="entry name" value="Glutathione-S-Trfase_C_sf"/>
</dbReference>
<evidence type="ECO:0000256" key="2">
    <source>
        <dbReference type="ARBA" id="ARBA00025743"/>
    </source>
</evidence>
<feature type="domain" description="GST C-terminal" evidence="6">
    <location>
        <begin position="89"/>
        <end position="217"/>
    </location>
</feature>
<dbReference type="InterPro" id="IPR036249">
    <property type="entry name" value="Thioredoxin-like_sf"/>
</dbReference>
<evidence type="ECO:0000313" key="8">
    <source>
        <dbReference type="Proteomes" id="UP001140949"/>
    </source>
</evidence>
<keyword evidence="1 4" id="KW-0808">Transferase</keyword>
<organism evidence="7 8">
    <name type="scientific">Iris pallida</name>
    <name type="common">Sweet iris</name>
    <dbReference type="NCBI Taxonomy" id="29817"/>
    <lineage>
        <taxon>Eukaryota</taxon>
        <taxon>Viridiplantae</taxon>
        <taxon>Streptophyta</taxon>
        <taxon>Embryophyta</taxon>
        <taxon>Tracheophyta</taxon>
        <taxon>Spermatophyta</taxon>
        <taxon>Magnoliopsida</taxon>
        <taxon>Liliopsida</taxon>
        <taxon>Asparagales</taxon>
        <taxon>Iridaceae</taxon>
        <taxon>Iridoideae</taxon>
        <taxon>Irideae</taxon>
        <taxon>Iris</taxon>
    </lineage>
</organism>
<reference evidence="7" key="1">
    <citation type="journal article" date="2023" name="GigaByte">
        <title>Genome assembly of the bearded iris, Iris pallida Lam.</title>
        <authorList>
            <person name="Bruccoleri R.E."/>
            <person name="Oakeley E.J."/>
            <person name="Faust A.M.E."/>
            <person name="Altorfer M."/>
            <person name="Dessus-Babus S."/>
            <person name="Burckhardt D."/>
            <person name="Oertli M."/>
            <person name="Naumann U."/>
            <person name="Petersen F."/>
            <person name="Wong J."/>
        </authorList>
    </citation>
    <scope>NUCLEOTIDE SEQUENCE</scope>
    <source>
        <strain evidence="7">GSM-AAB239-AS_SAM_17_03QT</strain>
    </source>
</reference>
<dbReference type="PANTHER" id="PTHR11260:SF676">
    <property type="entry name" value="GLUTATHIONE S-TRANSFERASE U8"/>
    <property type="match status" value="1"/>
</dbReference>
<evidence type="ECO:0000259" key="5">
    <source>
        <dbReference type="PROSITE" id="PS50404"/>
    </source>
</evidence>
<dbReference type="PROSITE" id="PS50404">
    <property type="entry name" value="GST_NTER"/>
    <property type="match status" value="1"/>
</dbReference>
<proteinExistence type="inferred from homology"/>
<dbReference type="EMBL" id="JANAVB010017194">
    <property type="protein sequence ID" value="KAJ6830936.1"/>
    <property type="molecule type" value="Genomic_DNA"/>
</dbReference>